<dbReference type="OrthoDB" id="9809852at2"/>
<feature type="domain" description="DDH" evidence="6">
    <location>
        <begin position="79"/>
        <end position="221"/>
    </location>
</feature>
<dbReference type="STRING" id="586411.SAMN05216187_11427"/>
<evidence type="ECO:0000259" key="9">
    <source>
        <dbReference type="Pfam" id="PF17768"/>
    </source>
</evidence>
<feature type="domain" description="DHHA1" evidence="7">
    <location>
        <begin position="341"/>
        <end position="426"/>
    </location>
</feature>
<dbReference type="InterPro" id="IPR018779">
    <property type="entry name" value="RecJ_C"/>
</dbReference>
<gene>
    <name evidence="10" type="ORF">SAMN05216187_11427</name>
</gene>
<evidence type="ECO:0000256" key="2">
    <source>
        <dbReference type="ARBA" id="ARBA00019841"/>
    </source>
</evidence>
<dbReference type="PANTHER" id="PTHR30255">
    <property type="entry name" value="SINGLE-STRANDED-DNA-SPECIFIC EXONUCLEASE RECJ"/>
    <property type="match status" value="1"/>
</dbReference>
<keyword evidence="5 10" id="KW-0269">Exonuclease</keyword>
<evidence type="ECO:0000259" key="6">
    <source>
        <dbReference type="Pfam" id="PF01368"/>
    </source>
</evidence>
<proteinExistence type="inferred from homology"/>
<evidence type="ECO:0000313" key="10">
    <source>
        <dbReference type="EMBL" id="SDK70308.1"/>
    </source>
</evidence>
<sequence length="746" mass="83835">MFTSKYTWQVRERTEQLSEEIKKDYKLNHLEATLLENRGFTSQRKVDEIMSPAEYNYQYMPQINDAAALIKKHLEKGSRILIYGDYDADGITSTAILYDALKSQNENVFYFIPNRMEHGYGPNYDFFEFEVVGNADLVITVDNGVAAVNEIALLKDNDIDVVIIDHHAFQEEIPDAVIVHAAFPESSYPFQALAGVGTAYKVLQSLDLAKDEYLGYVAIGTVADIVSMTDENKCLVTKGLSELNARLPLGLSSLLKMSSHSGVIDEETIGFTIAPRLNATGRMDEASIGVELLLADDENKAYEIASEIEGLNTERKALVEEIYEEAKSQVNVDNEINIVAGEDWHQGVLGIVASRLVDAYGKPAIVMTRDFDVFKGSARSVEGMDLLGVLLEYKEFCDSLGGHSQALGITVYEDLMEEFKETVTAHFNNLGLNLKPVQYIDYKITADNLTLKEFERIKRLKPFGKDFNSPVFMMANQTVKSIRQVGKDLSHIKITLQDIAIDVIGFKFGYLHKEVQPGDKISLVGTLSINDFNHKRSLQMVLMDAKIDDLQIIDMRAKNEQDFTQISKDDIFVTSDDNKGKENYFVYGEGLPIAVDTVVLRDIPYDLEDLKITMKGLQASKIIVIFNDKNELFFEGLPSKQLIEQTDEIIRNAKDASIDLTIHAPYLAKKIGTSMKNLKIITDILADLSRIRLENGIVYKDEVHSGINIENSQYLKRLTTKIEAEAKLKMSSGQNMKDYLRTLITT</sequence>
<comment type="similarity">
    <text evidence="1">Belongs to the RecJ family.</text>
</comment>
<dbReference type="GO" id="GO:0006281">
    <property type="term" value="P:DNA repair"/>
    <property type="evidence" value="ECO:0007669"/>
    <property type="project" value="InterPro"/>
</dbReference>
<name>A0A1G9E2I9_9STAP</name>
<dbReference type="GO" id="GO:0006310">
    <property type="term" value="P:DNA recombination"/>
    <property type="evidence" value="ECO:0007669"/>
    <property type="project" value="InterPro"/>
</dbReference>
<dbReference type="Pfam" id="PF01368">
    <property type="entry name" value="DHH"/>
    <property type="match status" value="1"/>
</dbReference>
<dbReference type="InterPro" id="IPR051673">
    <property type="entry name" value="SSDNA_exonuclease_RecJ"/>
</dbReference>
<organism evidence="10 11">
    <name type="scientific">Jeotgalicoccus aerolatus</name>
    <dbReference type="NCBI Taxonomy" id="709510"/>
    <lineage>
        <taxon>Bacteria</taxon>
        <taxon>Bacillati</taxon>
        <taxon>Bacillota</taxon>
        <taxon>Bacilli</taxon>
        <taxon>Bacillales</taxon>
        <taxon>Staphylococcaceae</taxon>
        <taxon>Jeotgalicoccus</taxon>
    </lineage>
</organism>
<dbReference type="Pfam" id="PF17768">
    <property type="entry name" value="RecJ_OB"/>
    <property type="match status" value="1"/>
</dbReference>
<dbReference type="InterPro" id="IPR001667">
    <property type="entry name" value="DDH_dom"/>
</dbReference>
<dbReference type="InterPro" id="IPR004610">
    <property type="entry name" value="RecJ"/>
</dbReference>
<protein>
    <recommendedName>
        <fullName evidence="2">Single-stranded-DNA-specific exonuclease RecJ</fullName>
    </recommendedName>
</protein>
<evidence type="ECO:0000259" key="8">
    <source>
        <dbReference type="Pfam" id="PF10141"/>
    </source>
</evidence>
<dbReference type="SUPFAM" id="SSF64182">
    <property type="entry name" value="DHH phosphoesterases"/>
    <property type="match status" value="1"/>
</dbReference>
<reference evidence="11" key="1">
    <citation type="submission" date="2016-10" db="EMBL/GenBank/DDBJ databases">
        <authorList>
            <person name="Varghese N."/>
            <person name="Submissions S."/>
        </authorList>
    </citation>
    <scope>NUCLEOTIDE SEQUENCE [LARGE SCALE GENOMIC DNA]</scope>
    <source>
        <strain evidence="11">CGMCC 1.8911</strain>
    </source>
</reference>
<dbReference type="EMBL" id="FNFI01000014">
    <property type="protein sequence ID" value="SDK70308.1"/>
    <property type="molecule type" value="Genomic_DNA"/>
</dbReference>
<dbReference type="Gene3D" id="3.10.310.30">
    <property type="match status" value="1"/>
</dbReference>
<dbReference type="Gene3D" id="3.90.1640.30">
    <property type="match status" value="1"/>
</dbReference>
<dbReference type="Pfam" id="PF02272">
    <property type="entry name" value="DHHA1"/>
    <property type="match status" value="1"/>
</dbReference>
<dbReference type="InterPro" id="IPR038763">
    <property type="entry name" value="DHH_sf"/>
</dbReference>
<evidence type="ECO:0000259" key="7">
    <source>
        <dbReference type="Pfam" id="PF02272"/>
    </source>
</evidence>
<evidence type="ECO:0000256" key="5">
    <source>
        <dbReference type="ARBA" id="ARBA00022839"/>
    </source>
</evidence>
<evidence type="ECO:0000256" key="1">
    <source>
        <dbReference type="ARBA" id="ARBA00005915"/>
    </source>
</evidence>
<dbReference type="InterPro" id="IPR003156">
    <property type="entry name" value="DHHA1_dom"/>
</dbReference>
<feature type="domain" description="RecJ OB" evidence="9">
    <location>
        <begin position="440"/>
        <end position="544"/>
    </location>
</feature>
<evidence type="ECO:0000256" key="3">
    <source>
        <dbReference type="ARBA" id="ARBA00022722"/>
    </source>
</evidence>
<dbReference type="InterPro" id="IPR041122">
    <property type="entry name" value="RecJ_OB"/>
</dbReference>
<dbReference type="Proteomes" id="UP000242700">
    <property type="component" value="Unassembled WGS sequence"/>
</dbReference>
<dbReference type="Pfam" id="PF10141">
    <property type="entry name" value="ssDNA-exonuc_C"/>
    <property type="match status" value="1"/>
</dbReference>
<accession>A0A1G9E2I9</accession>
<dbReference type="PANTHER" id="PTHR30255:SF2">
    <property type="entry name" value="SINGLE-STRANDED-DNA-SPECIFIC EXONUCLEASE RECJ"/>
    <property type="match status" value="1"/>
</dbReference>
<feature type="domain" description="Single-stranded-DNA-specific exonuclease RecJ C-terminal" evidence="8">
    <location>
        <begin position="557"/>
        <end position="740"/>
    </location>
</feature>
<dbReference type="GO" id="GO:0008409">
    <property type="term" value="F:5'-3' exonuclease activity"/>
    <property type="evidence" value="ECO:0007669"/>
    <property type="project" value="InterPro"/>
</dbReference>
<dbReference type="RefSeq" id="WP_092599790.1">
    <property type="nucleotide sequence ID" value="NZ_FNFI01000014.1"/>
</dbReference>
<keyword evidence="3" id="KW-0540">Nuclease</keyword>
<evidence type="ECO:0000313" key="11">
    <source>
        <dbReference type="Proteomes" id="UP000242700"/>
    </source>
</evidence>
<dbReference type="AlphaFoldDB" id="A0A1G9E2I9"/>
<dbReference type="NCBIfam" id="TIGR00644">
    <property type="entry name" value="recJ"/>
    <property type="match status" value="1"/>
</dbReference>
<dbReference type="GO" id="GO:0003676">
    <property type="term" value="F:nucleic acid binding"/>
    <property type="evidence" value="ECO:0007669"/>
    <property type="project" value="InterPro"/>
</dbReference>
<evidence type="ECO:0000256" key="4">
    <source>
        <dbReference type="ARBA" id="ARBA00022801"/>
    </source>
</evidence>
<keyword evidence="4" id="KW-0378">Hydrolase</keyword>